<dbReference type="VEuPathDB" id="CryptoDB:Cvel_25490"/>
<dbReference type="InterPro" id="IPR027193">
    <property type="entry name" value="Noc4"/>
</dbReference>
<evidence type="ECO:0000256" key="1">
    <source>
        <dbReference type="ARBA" id="ARBA00007797"/>
    </source>
</evidence>
<accession>A0A0G4HAB1</accession>
<feature type="region of interest" description="Disordered" evidence="2">
    <location>
        <begin position="169"/>
        <end position="190"/>
    </location>
</feature>
<sequence length="784" mass="85807">MPPASVSCEALEALILESPDNFAQIGGLFEAAQESGKGADHQRGALKSLHRVFSVYRRRYAIQVPKAEARLRRQKRDAKRRRLTAKEKGGDGGGEGQGGVRDSGGITSSFVDVLVANHEVFLEVLVQMLASSHPKVQAVSLNLLTENLREEALLSQDFRRRQEEKGRLLGGMNLDSDGEKEEGEEGGGSMRQTEVFPLESLKWILGRVVGGVPALSDQVLQCLGATAGEYGDFRLHALSALLTPLEWCRQSLATGGSKEDHGGRKQKGEKSKGVGGGKKRSHEADREETGGVKADSATSSVSSGSLQIPVDEALHRALEFLLSMPLPETTTHKVTVKTDTLERRYNEKKVKVKEQKVEKKGPPAASLPLFVSSTSKDDQKKKKKSREIEDTQTGEMSLEQRAEAKARDPAKFRYAFQQAWLALLRLPLRLNDSKRAMHLVPLSVLPFLSNPLALSDFYLNAFDSGFRHADRQLLIGAEHFHMEEVEGGAEEELSSSSSAQSAAAGTELCVLALAGLFQLMSRFKLGEPATVSSNAGSFYERLFGLLRPETLSLPPDIRSRFLRLLNLSLRSPLLPSTHAAAFAKRLARLAALLPSGGAVWVLGALQRLVHKQKTACRRQIHIPPDAAALVVFPRGDPTDLSSLSAASSSSSSSNRYSDKPLLSSVLSETDLERLEGLTEKERARLEDAWKVCALSLWELKFFKRHFHPSVSQMANAFSNENLFKVTAERLVLEFEEAGEGATGIGAFVRQEMKHKINVPEIPAAFTPPQVPDDSKRLADLAACF</sequence>
<dbReference type="PANTHER" id="PTHR12455">
    <property type="entry name" value="NUCLEOLAR COMPLEX PROTEIN 4"/>
    <property type="match status" value="1"/>
</dbReference>
<comment type="similarity">
    <text evidence="1">Belongs to the CBF/MAK21 family.</text>
</comment>
<feature type="compositionally biased region" description="Basic residues" evidence="2">
    <location>
        <begin position="72"/>
        <end position="83"/>
    </location>
</feature>
<protein>
    <recommendedName>
        <fullName evidence="3">CCAAT-binding factor domain-containing protein</fullName>
    </recommendedName>
</protein>
<dbReference type="InterPro" id="IPR005612">
    <property type="entry name" value="CCAAT-binding_factor"/>
</dbReference>
<feature type="compositionally biased region" description="Acidic residues" evidence="2">
    <location>
        <begin position="176"/>
        <end position="185"/>
    </location>
</feature>
<dbReference type="PANTHER" id="PTHR12455:SF0">
    <property type="entry name" value="NUCLEOLAR COMPLEX PROTEIN 4 HOMOLOG"/>
    <property type="match status" value="1"/>
</dbReference>
<proteinExistence type="inferred from homology"/>
<reference evidence="4" key="1">
    <citation type="submission" date="2014-11" db="EMBL/GenBank/DDBJ databases">
        <authorList>
            <person name="Otto D Thomas"/>
            <person name="Naeem Raeece"/>
        </authorList>
    </citation>
    <scope>NUCLEOTIDE SEQUENCE</scope>
</reference>
<gene>
    <name evidence="4" type="ORF">Cvel_25490</name>
</gene>
<feature type="compositionally biased region" description="Basic and acidic residues" evidence="2">
    <location>
        <begin position="350"/>
        <end position="361"/>
    </location>
</feature>
<evidence type="ECO:0000259" key="3">
    <source>
        <dbReference type="Pfam" id="PF03914"/>
    </source>
</evidence>
<feature type="region of interest" description="Disordered" evidence="2">
    <location>
        <begin position="71"/>
        <end position="103"/>
    </location>
</feature>
<feature type="region of interest" description="Disordered" evidence="2">
    <location>
        <begin position="350"/>
        <end position="404"/>
    </location>
</feature>
<dbReference type="EMBL" id="CDMZ01002090">
    <property type="protein sequence ID" value="CEM40704.1"/>
    <property type="molecule type" value="Genomic_DNA"/>
</dbReference>
<dbReference type="Pfam" id="PF03914">
    <property type="entry name" value="CBF"/>
    <property type="match status" value="1"/>
</dbReference>
<dbReference type="AlphaFoldDB" id="A0A0G4HAB1"/>
<feature type="compositionally biased region" description="Basic and acidic residues" evidence="2">
    <location>
        <begin position="257"/>
        <end position="272"/>
    </location>
</feature>
<feature type="region of interest" description="Disordered" evidence="2">
    <location>
        <begin position="254"/>
        <end position="305"/>
    </location>
</feature>
<name>A0A0G4HAB1_9ALVE</name>
<evidence type="ECO:0000313" key="4">
    <source>
        <dbReference type="EMBL" id="CEM40704.1"/>
    </source>
</evidence>
<feature type="compositionally biased region" description="Gly residues" evidence="2">
    <location>
        <begin position="91"/>
        <end position="102"/>
    </location>
</feature>
<feature type="compositionally biased region" description="Low complexity" evidence="2">
    <location>
        <begin position="296"/>
        <end position="305"/>
    </location>
</feature>
<dbReference type="GO" id="GO:0042254">
    <property type="term" value="P:ribosome biogenesis"/>
    <property type="evidence" value="ECO:0007669"/>
    <property type="project" value="InterPro"/>
</dbReference>
<organism evidence="4">
    <name type="scientific">Chromera velia CCMP2878</name>
    <dbReference type="NCBI Taxonomy" id="1169474"/>
    <lineage>
        <taxon>Eukaryota</taxon>
        <taxon>Sar</taxon>
        <taxon>Alveolata</taxon>
        <taxon>Colpodellida</taxon>
        <taxon>Chromeraceae</taxon>
        <taxon>Chromera</taxon>
    </lineage>
</organism>
<evidence type="ECO:0000256" key="2">
    <source>
        <dbReference type="SAM" id="MobiDB-lite"/>
    </source>
</evidence>
<feature type="domain" description="CCAAT-binding factor" evidence="3">
    <location>
        <begin position="509"/>
        <end position="714"/>
    </location>
</feature>
<dbReference type="GO" id="GO:0030692">
    <property type="term" value="C:Noc4p-Nop14p complex"/>
    <property type="evidence" value="ECO:0007669"/>
    <property type="project" value="TreeGrafter"/>
</dbReference>
<dbReference type="GO" id="GO:0032040">
    <property type="term" value="C:small-subunit processome"/>
    <property type="evidence" value="ECO:0007669"/>
    <property type="project" value="TreeGrafter"/>
</dbReference>